<feature type="compositionally biased region" description="Low complexity" evidence="4">
    <location>
        <begin position="17"/>
        <end position="32"/>
    </location>
</feature>
<evidence type="ECO:0000313" key="5">
    <source>
        <dbReference type="EMBL" id="KXT14076.1"/>
    </source>
</evidence>
<dbReference type="OrthoDB" id="366390at2759"/>
<feature type="repeat" description="ANK" evidence="3">
    <location>
        <begin position="72"/>
        <end position="104"/>
    </location>
</feature>
<keyword evidence="2 3" id="KW-0040">ANK repeat</keyword>
<dbReference type="InterPro" id="IPR036770">
    <property type="entry name" value="Ankyrin_rpt-contain_sf"/>
</dbReference>
<dbReference type="PANTHER" id="PTHR24171">
    <property type="entry name" value="ANKYRIN REPEAT DOMAIN-CONTAINING PROTEIN 39-RELATED"/>
    <property type="match status" value="1"/>
</dbReference>
<keyword evidence="6" id="KW-1185">Reference proteome</keyword>
<comment type="caution">
    <text evidence="5">The sequence shown here is derived from an EMBL/GenBank/DDBJ whole genome shotgun (WGS) entry which is preliminary data.</text>
</comment>
<dbReference type="PANTHER" id="PTHR24171:SF9">
    <property type="entry name" value="ANKYRIN REPEAT DOMAIN-CONTAINING PROTEIN 39"/>
    <property type="match status" value="1"/>
</dbReference>
<evidence type="ECO:0000256" key="4">
    <source>
        <dbReference type="SAM" id="MobiDB-lite"/>
    </source>
</evidence>
<dbReference type="Proteomes" id="UP000073492">
    <property type="component" value="Unassembled WGS sequence"/>
</dbReference>
<proteinExistence type="predicted"/>
<dbReference type="STRING" id="113226.A0A139IHN6"/>
<reference evidence="5 6" key="1">
    <citation type="submission" date="2015-07" db="EMBL/GenBank/DDBJ databases">
        <title>Comparative genomics of the Sigatoka disease complex on banana suggests a link between parallel evolutionary changes in Pseudocercospora fijiensis and Pseudocercospora eumusae and increased virulence on the banana host.</title>
        <authorList>
            <person name="Chang T.-C."/>
            <person name="Salvucci A."/>
            <person name="Crous P.W."/>
            <person name="Stergiopoulos I."/>
        </authorList>
    </citation>
    <scope>NUCLEOTIDE SEQUENCE [LARGE SCALE GENOMIC DNA]</scope>
    <source>
        <strain evidence="5 6">CBS 116634</strain>
    </source>
</reference>
<dbReference type="SUPFAM" id="SSF48403">
    <property type="entry name" value="Ankyrin repeat"/>
    <property type="match status" value="1"/>
</dbReference>
<name>A0A139IHN6_9PEZI</name>
<dbReference type="Pfam" id="PF12796">
    <property type="entry name" value="Ank_2"/>
    <property type="match status" value="1"/>
</dbReference>
<feature type="repeat" description="ANK" evidence="3">
    <location>
        <begin position="105"/>
        <end position="137"/>
    </location>
</feature>
<feature type="region of interest" description="Disordered" evidence="4">
    <location>
        <begin position="1"/>
        <end position="32"/>
    </location>
</feature>
<evidence type="ECO:0000256" key="1">
    <source>
        <dbReference type="ARBA" id="ARBA00022737"/>
    </source>
</evidence>
<evidence type="ECO:0000256" key="3">
    <source>
        <dbReference type="PROSITE-ProRule" id="PRU00023"/>
    </source>
</evidence>
<dbReference type="PRINTS" id="PR01415">
    <property type="entry name" value="ANKYRIN"/>
</dbReference>
<dbReference type="EMBL" id="LFZO01000094">
    <property type="protein sequence ID" value="KXT14076.1"/>
    <property type="molecule type" value="Genomic_DNA"/>
</dbReference>
<dbReference type="PROSITE" id="PS50088">
    <property type="entry name" value="ANK_REPEAT"/>
    <property type="match status" value="2"/>
</dbReference>
<keyword evidence="1" id="KW-0677">Repeat</keyword>
<evidence type="ECO:0000313" key="6">
    <source>
        <dbReference type="Proteomes" id="UP000073492"/>
    </source>
</evidence>
<dbReference type="InterPro" id="IPR002110">
    <property type="entry name" value="Ankyrin_rpt"/>
</dbReference>
<accession>A0A139IHN6</accession>
<gene>
    <name evidence="5" type="ORF">AC579_788</name>
</gene>
<evidence type="ECO:0000256" key="2">
    <source>
        <dbReference type="ARBA" id="ARBA00023043"/>
    </source>
</evidence>
<dbReference type="Gene3D" id="1.25.40.20">
    <property type="entry name" value="Ankyrin repeat-containing domain"/>
    <property type="match status" value="1"/>
</dbReference>
<organism evidence="5 6">
    <name type="scientific">Pseudocercospora musae</name>
    <dbReference type="NCBI Taxonomy" id="113226"/>
    <lineage>
        <taxon>Eukaryota</taxon>
        <taxon>Fungi</taxon>
        <taxon>Dikarya</taxon>
        <taxon>Ascomycota</taxon>
        <taxon>Pezizomycotina</taxon>
        <taxon>Dothideomycetes</taxon>
        <taxon>Dothideomycetidae</taxon>
        <taxon>Mycosphaerellales</taxon>
        <taxon>Mycosphaerellaceae</taxon>
        <taxon>Pseudocercospora</taxon>
    </lineage>
</organism>
<sequence length="159" mass="16614">MGLPQQSQAAAAGTNVPASTSQPSSKSITSSQLPPEALDLATKLFDFARTGQTSSLDQYISAGIPVNLTNHKGDTLLMLAAYHGHLETSKMLVAKSADLDILNDRGQSIVAGAVFKGNEEIVKLLAESGADLAAGQPNAVEAARMFNRSGMLRLFGAEE</sequence>
<protein>
    <submittedName>
        <fullName evidence="5">Uncharacterized protein</fullName>
    </submittedName>
</protein>
<dbReference type="PROSITE" id="PS50297">
    <property type="entry name" value="ANK_REP_REGION"/>
    <property type="match status" value="2"/>
</dbReference>
<dbReference type="AlphaFoldDB" id="A0A139IHN6"/>
<dbReference type="SMART" id="SM00248">
    <property type="entry name" value="ANK"/>
    <property type="match status" value="2"/>
</dbReference>